<feature type="chain" id="PRO_5045005141" description="Zona pellucida sperm-binding protein 3" evidence="14">
    <location>
        <begin position="26"/>
        <end position="487"/>
    </location>
</feature>
<evidence type="ECO:0000313" key="16">
    <source>
        <dbReference type="EMBL" id="KAK6471939.1"/>
    </source>
</evidence>
<accession>A0ABR0YH33</accession>
<dbReference type="InterPro" id="IPR042235">
    <property type="entry name" value="ZP-C_dom"/>
</dbReference>
<keyword evidence="7 14" id="KW-0165">Cleavage on pair of basic residues</keyword>
<proteinExistence type="inferred from homology"/>
<evidence type="ECO:0000256" key="3">
    <source>
        <dbReference type="ARBA" id="ARBA00017980"/>
    </source>
</evidence>
<keyword evidence="10 14" id="KW-1133">Transmembrane helix</keyword>
<comment type="similarity">
    <text evidence="2 14">Belongs to the ZP domain family. ZPC subfamily.</text>
</comment>
<evidence type="ECO:0000256" key="1">
    <source>
        <dbReference type="ARBA" id="ARBA00004498"/>
    </source>
</evidence>
<keyword evidence="5 14" id="KW-0964">Secreted</keyword>
<dbReference type="PANTHER" id="PTHR11576:SF2">
    <property type="entry name" value="ZONA PELLUCIDA SPERM-BINDING PROTEIN 3"/>
    <property type="match status" value="1"/>
</dbReference>
<evidence type="ECO:0000256" key="14">
    <source>
        <dbReference type="RuleBase" id="RU367066"/>
    </source>
</evidence>
<evidence type="ECO:0000256" key="12">
    <source>
        <dbReference type="ARBA" id="ARBA00023157"/>
    </source>
</evidence>
<feature type="signal peptide" evidence="14">
    <location>
        <begin position="1"/>
        <end position="25"/>
    </location>
</feature>
<evidence type="ECO:0000256" key="10">
    <source>
        <dbReference type="ARBA" id="ARBA00022989"/>
    </source>
</evidence>
<keyword evidence="12 14" id="KW-1015">Disulfide bond</keyword>
<evidence type="ECO:0000256" key="2">
    <source>
        <dbReference type="ARBA" id="ARBA00006735"/>
    </source>
</evidence>
<keyword evidence="17" id="KW-1185">Reference proteome</keyword>
<dbReference type="InterPro" id="IPR017977">
    <property type="entry name" value="ZP_dom_CS"/>
</dbReference>
<keyword evidence="13" id="KW-0325">Glycoprotein</keyword>
<keyword evidence="9 14" id="KW-0732">Signal</keyword>
<comment type="domain">
    <text evidence="14">The ZP domain is involved in the polymerization of the ZP proteins to form the zona pellucida.</text>
</comment>
<name>A0ABR0YH33_HUSHU</name>
<keyword evidence="11 14" id="KW-0472">Membrane</keyword>
<evidence type="ECO:0000259" key="15">
    <source>
        <dbReference type="PROSITE" id="PS51034"/>
    </source>
</evidence>
<dbReference type="InterPro" id="IPR055355">
    <property type="entry name" value="ZP-C"/>
</dbReference>
<keyword evidence="8 14" id="KW-0812">Transmembrane</keyword>
<evidence type="ECO:0000256" key="6">
    <source>
        <dbReference type="ARBA" id="ARBA00022530"/>
    </source>
</evidence>
<gene>
    <name evidence="16" type="ORF">HHUSO_G28929</name>
</gene>
<reference evidence="16 17" key="1">
    <citation type="submission" date="2021-05" db="EMBL/GenBank/DDBJ databases">
        <authorList>
            <person name="Zahm M."/>
            <person name="Klopp C."/>
            <person name="Cabau C."/>
            <person name="Kuhl H."/>
            <person name="Suciu R."/>
            <person name="Ciorpac M."/>
            <person name="Holostenco D."/>
            <person name="Gessner J."/>
            <person name="Wuertz S."/>
            <person name="Hohne C."/>
            <person name="Stock M."/>
            <person name="Gislard M."/>
            <person name="Lluch J."/>
            <person name="Milhes M."/>
            <person name="Lampietro C."/>
            <person name="Lopez Roques C."/>
            <person name="Donnadieu C."/>
            <person name="Du K."/>
            <person name="Schartl M."/>
            <person name="Guiguen Y."/>
        </authorList>
    </citation>
    <scope>NUCLEOTIDE SEQUENCE [LARGE SCALE GENOMIC DNA]</scope>
    <source>
        <strain evidence="16">Hh-F2</strain>
        <tissue evidence="16">Blood</tissue>
    </source>
</reference>
<dbReference type="SMART" id="SM00241">
    <property type="entry name" value="ZP"/>
    <property type="match status" value="1"/>
</dbReference>
<dbReference type="EMBL" id="JAHFZB010000030">
    <property type="protein sequence ID" value="KAK6471939.1"/>
    <property type="molecule type" value="Genomic_DNA"/>
</dbReference>
<dbReference type="Gene3D" id="2.60.40.3210">
    <property type="entry name" value="Zona pellucida, ZP-N domain"/>
    <property type="match status" value="1"/>
</dbReference>
<dbReference type="InterPro" id="IPR001507">
    <property type="entry name" value="ZP_dom"/>
</dbReference>
<dbReference type="PANTHER" id="PTHR11576">
    <property type="entry name" value="ZONA PELLUCIDA SPERM-BINDING PROTEIN 3"/>
    <property type="match status" value="1"/>
</dbReference>
<sequence length="487" mass="53062">MGTRSVQTALLLALILLVQLHGAFGWTWPDQPVYNPVLFTAPRAIFQAKPTPLSVQRADLSLLNSVALDCRKDAMVVTVNRDLFGIGYLVNSADLSVGSAGCSATSSDSVANTVLFSIKLQDCGSTFQVTLRVDRICCCGSHQHFLYSCVILNRMPVMHDITYKDVVFISFRRWNVSNSPIKPTWVPFTSTASTEQILDFSLLLMNDNWSGPRVSNVIYLGDILHVEASVAVDNHVPLRLYVDSCIATLSNNKDSEPRYAVVDKLGCLMDSKSPDSSSSFTRPALNKLRFDITAFKFQGDSRSMIYMTCTLRAVNADKPADASNKACSYQKQTYRWVSEDGSSAVCGCCDAGSCSGTPRFLAGPLPPRQSKSYRIPAEINQPNWSGKLLPKRAAPLDPAGQDPQVHVKEITIGPLTVVHVVRDHAVVLSKESLYHPLQLVEEVQDSGSSVPVLAVSAVALALSCAVLLAVFLKRRSQSSDKLLAVSS</sequence>
<feature type="domain" description="ZP" evidence="15">
    <location>
        <begin position="69"/>
        <end position="334"/>
    </location>
</feature>
<comment type="function">
    <text evidence="14">Component of the zona pellucida, an extracellular matrix surrounding oocytes which mediates sperm binding, induction of the acrosome reaction and prevents post-fertilization polyspermy. The zona pellucida is composed of 3 to 4 glycoproteins, ZP1, ZP2, ZP3, and ZP4. ZP3 is essential for sperm binding and zona matrix formation.</text>
</comment>
<keyword evidence="6 14" id="KW-0272">Extracellular matrix</keyword>
<evidence type="ECO:0000313" key="17">
    <source>
        <dbReference type="Proteomes" id="UP001369086"/>
    </source>
</evidence>
<evidence type="ECO:0000256" key="13">
    <source>
        <dbReference type="ARBA" id="ARBA00023180"/>
    </source>
</evidence>
<comment type="caution">
    <text evidence="16">The sequence shown here is derived from an EMBL/GenBank/DDBJ whole genome shotgun (WGS) entry which is preliminary data.</text>
</comment>
<evidence type="ECO:0000256" key="4">
    <source>
        <dbReference type="ARBA" id="ARBA00022475"/>
    </source>
</evidence>
<dbReference type="Gene3D" id="2.60.40.4100">
    <property type="entry name" value="Zona pellucida, ZP-C domain"/>
    <property type="match status" value="1"/>
</dbReference>
<evidence type="ECO:0000256" key="5">
    <source>
        <dbReference type="ARBA" id="ARBA00022525"/>
    </source>
</evidence>
<dbReference type="InterPro" id="IPR055356">
    <property type="entry name" value="ZP-N"/>
</dbReference>
<dbReference type="Proteomes" id="UP001369086">
    <property type="component" value="Unassembled WGS sequence"/>
</dbReference>
<protein>
    <recommendedName>
        <fullName evidence="3 14">Zona pellucida sperm-binding protein 3</fullName>
    </recommendedName>
</protein>
<evidence type="ECO:0000256" key="9">
    <source>
        <dbReference type="ARBA" id="ARBA00022729"/>
    </source>
</evidence>
<dbReference type="PROSITE" id="PS00682">
    <property type="entry name" value="ZP_1"/>
    <property type="match status" value="1"/>
</dbReference>
<comment type="subcellular location">
    <subcellularLocation>
        <location evidence="1">Secreted</location>
        <location evidence="1">Extracellular space</location>
        <location evidence="1">Extracellular matrix</location>
    </subcellularLocation>
    <subcellularLocation>
        <location evidence="14">Zona pellucida</location>
    </subcellularLocation>
    <subcellularLocation>
        <location evidence="14">Cell membrane</location>
        <topology evidence="14">Single-pass type I membrane protein</topology>
    </subcellularLocation>
</comment>
<organism evidence="16 17">
    <name type="scientific">Huso huso</name>
    <name type="common">Beluga</name>
    <name type="synonym">Acipenser huso</name>
    <dbReference type="NCBI Taxonomy" id="61971"/>
    <lineage>
        <taxon>Eukaryota</taxon>
        <taxon>Metazoa</taxon>
        <taxon>Chordata</taxon>
        <taxon>Craniata</taxon>
        <taxon>Vertebrata</taxon>
        <taxon>Euteleostomi</taxon>
        <taxon>Actinopterygii</taxon>
        <taxon>Chondrostei</taxon>
        <taxon>Acipenseriformes</taxon>
        <taxon>Acipenseridae</taxon>
        <taxon>Huso</taxon>
    </lineage>
</organism>
<dbReference type="PRINTS" id="PR00023">
    <property type="entry name" value="ZPELLUCIDA"/>
</dbReference>
<dbReference type="Pfam" id="PF00100">
    <property type="entry name" value="Zona_pellucida"/>
    <property type="match status" value="1"/>
</dbReference>
<comment type="PTM">
    <text evidence="14">Proteolytically cleaved before the transmembrane segment to yield the secreted ectodomain incorporated in the zona pellucida.</text>
</comment>
<dbReference type="PROSITE" id="PS51034">
    <property type="entry name" value="ZP_2"/>
    <property type="match status" value="1"/>
</dbReference>
<evidence type="ECO:0000256" key="11">
    <source>
        <dbReference type="ARBA" id="ARBA00023136"/>
    </source>
</evidence>
<evidence type="ECO:0000256" key="8">
    <source>
        <dbReference type="ARBA" id="ARBA00022692"/>
    </source>
</evidence>
<dbReference type="InterPro" id="IPR048290">
    <property type="entry name" value="ZP_chr"/>
</dbReference>
<keyword evidence="4 14" id="KW-1003">Cell membrane</keyword>
<feature type="transmembrane region" description="Helical" evidence="14">
    <location>
        <begin position="452"/>
        <end position="472"/>
    </location>
</feature>
<evidence type="ECO:0000256" key="7">
    <source>
        <dbReference type="ARBA" id="ARBA00022685"/>
    </source>
</evidence>
<dbReference type="Pfam" id="PF23344">
    <property type="entry name" value="ZP-N"/>
    <property type="match status" value="1"/>
</dbReference>